<dbReference type="PANTHER" id="PTHR46211:SF1">
    <property type="entry name" value="GLYCEROPHOSPHODIESTER PHOSPHODIESTERASE, CYTOPLASMIC"/>
    <property type="match status" value="1"/>
</dbReference>
<dbReference type="GO" id="GO:0008081">
    <property type="term" value="F:phosphoric diester hydrolase activity"/>
    <property type="evidence" value="ECO:0007669"/>
    <property type="project" value="InterPro"/>
</dbReference>
<dbReference type="Pfam" id="PF03009">
    <property type="entry name" value="GDPD"/>
    <property type="match status" value="2"/>
</dbReference>
<dbReference type="RefSeq" id="WP_015248035.1">
    <property type="nucleotide sequence ID" value="NC_019892.1"/>
</dbReference>
<dbReference type="AlphaFoldDB" id="L0DJW1"/>
<protein>
    <submittedName>
        <fullName evidence="3">Glycerophosphoryl diester phosphodiesterase</fullName>
    </submittedName>
</protein>
<dbReference type="InterPro" id="IPR017946">
    <property type="entry name" value="PLC-like_Pdiesterase_TIM-brl"/>
</dbReference>
<evidence type="ECO:0000313" key="3">
    <source>
        <dbReference type="EMBL" id="AGA28921.1"/>
    </source>
</evidence>
<dbReference type="KEGG" id="saci:Sinac_4751"/>
<dbReference type="Gene3D" id="3.20.20.190">
    <property type="entry name" value="Phosphatidylinositol (PI) phosphodiesterase"/>
    <property type="match status" value="2"/>
</dbReference>
<dbReference type="PANTHER" id="PTHR46211">
    <property type="entry name" value="GLYCEROPHOSPHORYL DIESTER PHOSPHODIESTERASE"/>
    <property type="match status" value="1"/>
</dbReference>
<dbReference type="GO" id="GO:0006629">
    <property type="term" value="P:lipid metabolic process"/>
    <property type="evidence" value="ECO:0007669"/>
    <property type="project" value="InterPro"/>
</dbReference>
<feature type="domain" description="GP-PDE" evidence="2">
    <location>
        <begin position="279"/>
        <end position="509"/>
    </location>
</feature>
<organism evidence="3 4">
    <name type="scientific">Singulisphaera acidiphila (strain ATCC BAA-1392 / DSM 18658 / VKM B-2454 / MOB10)</name>
    <dbReference type="NCBI Taxonomy" id="886293"/>
    <lineage>
        <taxon>Bacteria</taxon>
        <taxon>Pseudomonadati</taxon>
        <taxon>Planctomycetota</taxon>
        <taxon>Planctomycetia</taxon>
        <taxon>Isosphaerales</taxon>
        <taxon>Isosphaeraceae</taxon>
        <taxon>Singulisphaera</taxon>
    </lineage>
</organism>
<evidence type="ECO:0000259" key="2">
    <source>
        <dbReference type="PROSITE" id="PS51704"/>
    </source>
</evidence>
<accession>L0DJW1</accession>
<feature type="signal peptide" evidence="1">
    <location>
        <begin position="1"/>
        <end position="22"/>
    </location>
</feature>
<dbReference type="Proteomes" id="UP000010798">
    <property type="component" value="Chromosome"/>
</dbReference>
<dbReference type="OrthoDB" id="238714at2"/>
<gene>
    <name evidence="3" type="ordered locus">Sinac_4751</name>
</gene>
<sequence length="521" mass="57385">MLHPIRSALTLGVALIATTAVAGEFPFATTVQPPRRVQVIVHRGAHDQTPENTITALEYSIADAVEWVEVDVRLSRDGRHVLIHDADLGRTTDGQGPVADRTLAELKSLDAGSKFAARFAGARIPTLEEALATAKGRVNLALDCKQVDPARLVRDVLEAGMERQVVIFAGTDILRTVRSAPGGERLALMPKWKPADGLDAFGDLQPAAVEVDAADVTSELCRTFHGRGIKVQVKTLGTDDRPEIWDRVTEAGADWLQTDRAEEFLARSVLRRIDPAARVKVAHHRGSSRYAPENTLPAYEKAIRLGADLVEFDLRTTRDGQLFLLHDGRLDRTTNARGPIREHDAAEVAGLDAGAWFGRPFIGTAVPKFDDFLRTVAGRVELYVDAKDLSPEALVSALRAHDLIDRAIVYQHPDYLARLRVIEPRLRRMPPLADPSQIAPLADRLEPYAFDTRWNLLSKSLIDQCHARGVKVFSDALGLNETEASYRRAILDGIDLIQTDHPVRVLRAIELLDASGRPPQD</sequence>
<evidence type="ECO:0000256" key="1">
    <source>
        <dbReference type="SAM" id="SignalP"/>
    </source>
</evidence>
<dbReference type="STRING" id="886293.Sinac_4751"/>
<dbReference type="HOGENOM" id="CLU_536043_0_0_0"/>
<keyword evidence="1" id="KW-0732">Signal</keyword>
<proteinExistence type="predicted"/>
<dbReference type="CDD" id="cd08566">
    <property type="entry name" value="GDPD_AtGDE_like"/>
    <property type="match status" value="2"/>
</dbReference>
<dbReference type="SUPFAM" id="SSF51695">
    <property type="entry name" value="PLC-like phosphodiesterases"/>
    <property type="match status" value="2"/>
</dbReference>
<dbReference type="EMBL" id="CP003364">
    <property type="protein sequence ID" value="AGA28921.1"/>
    <property type="molecule type" value="Genomic_DNA"/>
</dbReference>
<evidence type="ECO:0000313" key="4">
    <source>
        <dbReference type="Proteomes" id="UP000010798"/>
    </source>
</evidence>
<name>L0DJW1_SINAD</name>
<dbReference type="InterPro" id="IPR030395">
    <property type="entry name" value="GP_PDE_dom"/>
</dbReference>
<reference evidence="3 4" key="1">
    <citation type="submission" date="2012-02" db="EMBL/GenBank/DDBJ databases">
        <title>Complete sequence of chromosome of Singulisphaera acidiphila DSM 18658.</title>
        <authorList>
            <consortium name="US DOE Joint Genome Institute (JGI-PGF)"/>
            <person name="Lucas S."/>
            <person name="Copeland A."/>
            <person name="Lapidus A."/>
            <person name="Glavina del Rio T."/>
            <person name="Dalin E."/>
            <person name="Tice H."/>
            <person name="Bruce D."/>
            <person name="Goodwin L."/>
            <person name="Pitluck S."/>
            <person name="Peters L."/>
            <person name="Ovchinnikova G."/>
            <person name="Chertkov O."/>
            <person name="Kyrpides N."/>
            <person name="Mavromatis K."/>
            <person name="Ivanova N."/>
            <person name="Brettin T."/>
            <person name="Detter J.C."/>
            <person name="Han C."/>
            <person name="Larimer F."/>
            <person name="Land M."/>
            <person name="Hauser L."/>
            <person name="Markowitz V."/>
            <person name="Cheng J.-F."/>
            <person name="Hugenholtz P."/>
            <person name="Woyke T."/>
            <person name="Wu D."/>
            <person name="Tindall B."/>
            <person name="Pomrenke H."/>
            <person name="Brambilla E."/>
            <person name="Klenk H.-P."/>
            <person name="Eisen J.A."/>
        </authorList>
    </citation>
    <scope>NUCLEOTIDE SEQUENCE [LARGE SCALE GENOMIC DNA]</scope>
    <source>
        <strain evidence="4">ATCC BAA-1392 / DSM 18658 / VKM B-2454 / MOB10</strain>
    </source>
</reference>
<keyword evidence="4" id="KW-1185">Reference proteome</keyword>
<feature type="domain" description="GP-PDE" evidence="2">
    <location>
        <begin position="37"/>
        <end position="268"/>
    </location>
</feature>
<feature type="chain" id="PRO_5003940348" evidence="1">
    <location>
        <begin position="23"/>
        <end position="521"/>
    </location>
</feature>
<dbReference type="eggNOG" id="COG0584">
    <property type="taxonomic scope" value="Bacteria"/>
</dbReference>
<dbReference type="PROSITE" id="PS51704">
    <property type="entry name" value="GP_PDE"/>
    <property type="match status" value="2"/>
</dbReference>